<dbReference type="EMBL" id="CAEZWS010000003">
    <property type="protein sequence ID" value="CAB4656256.1"/>
    <property type="molecule type" value="Genomic_DNA"/>
</dbReference>
<dbReference type="SUPFAM" id="SSF52540">
    <property type="entry name" value="P-loop containing nucleoside triphosphate hydrolases"/>
    <property type="match status" value="1"/>
</dbReference>
<dbReference type="EMBL" id="CAEZXT010000012">
    <property type="protein sequence ID" value="CAB4692258.1"/>
    <property type="molecule type" value="Genomic_DNA"/>
</dbReference>
<dbReference type="EMBL" id="CAFAAR010000001">
    <property type="protein sequence ID" value="CAB4793370.1"/>
    <property type="molecule type" value="Genomic_DNA"/>
</dbReference>
<evidence type="ECO:0000313" key="6">
    <source>
        <dbReference type="EMBL" id="CAB4896877.1"/>
    </source>
</evidence>
<dbReference type="EMBL" id="CAFBJH010000002">
    <property type="protein sequence ID" value="CAB4847112.1"/>
    <property type="molecule type" value="Genomic_DNA"/>
</dbReference>
<evidence type="ECO:0000313" key="3">
    <source>
        <dbReference type="EMBL" id="CAB4770749.1"/>
    </source>
</evidence>
<evidence type="ECO:0000313" key="2">
    <source>
        <dbReference type="EMBL" id="CAB4692258.1"/>
    </source>
</evidence>
<evidence type="ECO:0000313" key="1">
    <source>
        <dbReference type="EMBL" id="CAB4656256.1"/>
    </source>
</evidence>
<evidence type="ECO:0000313" key="7">
    <source>
        <dbReference type="EMBL" id="CAB4974269.1"/>
    </source>
</evidence>
<dbReference type="EMBL" id="CAFBPG010000007">
    <property type="protein sequence ID" value="CAB5003627.1"/>
    <property type="molecule type" value="Genomic_DNA"/>
</dbReference>
<dbReference type="EMBL" id="CAEZZZ010000002">
    <property type="protein sequence ID" value="CAB4770749.1"/>
    <property type="molecule type" value="Genomic_DNA"/>
</dbReference>
<dbReference type="EMBL" id="CAFBOE010000045">
    <property type="protein sequence ID" value="CAB4974269.1"/>
    <property type="molecule type" value="Genomic_DNA"/>
</dbReference>
<organism evidence="6">
    <name type="scientific">freshwater metagenome</name>
    <dbReference type="NCBI Taxonomy" id="449393"/>
    <lineage>
        <taxon>unclassified sequences</taxon>
        <taxon>metagenomes</taxon>
        <taxon>ecological metagenomes</taxon>
    </lineage>
</organism>
<sequence length="208" mass="22659">MLTPSLNEDKREKNNLSIHVFGHESACPAEIAHLFAGQYPAPTQSHCDVAVFVINPNTGIAAETITEWESLNELMTPRIIIVTGFDSGEGDFDDAILLANRVFDQTTTPYLVLHDDAGNACALISLDTLDITDYSTTTPSKRPCDPEHATLVGEFREEFLSNKEMMGDDAFSAGLVFPAIPVSIDKNIGVEIVNNLLHQISEQLPGSD</sequence>
<evidence type="ECO:0000313" key="4">
    <source>
        <dbReference type="EMBL" id="CAB4793370.1"/>
    </source>
</evidence>
<evidence type="ECO:0000313" key="8">
    <source>
        <dbReference type="EMBL" id="CAB5003627.1"/>
    </source>
</evidence>
<dbReference type="Gene3D" id="3.40.50.300">
    <property type="entry name" value="P-loop containing nucleotide triphosphate hydrolases"/>
    <property type="match status" value="1"/>
</dbReference>
<dbReference type="EMBL" id="CAFBMI010000025">
    <property type="protein sequence ID" value="CAB4896877.1"/>
    <property type="molecule type" value="Genomic_DNA"/>
</dbReference>
<dbReference type="InterPro" id="IPR027417">
    <property type="entry name" value="P-loop_NTPase"/>
</dbReference>
<accession>A0A6J7FN30</accession>
<dbReference type="AlphaFoldDB" id="A0A6J7FN30"/>
<gene>
    <name evidence="1" type="ORF">UFOPK2288_00130</name>
    <name evidence="2" type="ORF">UFOPK2589_00344</name>
    <name evidence="3" type="ORF">UFOPK2931_00133</name>
    <name evidence="4" type="ORF">UFOPK3056_00006</name>
    <name evidence="5" type="ORF">UFOPK3287_00060</name>
    <name evidence="6" type="ORF">UFOPK3558_00466</name>
    <name evidence="7" type="ORF">UFOPK3916_00637</name>
    <name evidence="8" type="ORF">UFOPK4074_00191</name>
</gene>
<reference evidence="6" key="1">
    <citation type="submission" date="2020-05" db="EMBL/GenBank/DDBJ databases">
        <authorList>
            <person name="Chiriac C."/>
            <person name="Salcher M."/>
            <person name="Ghai R."/>
            <person name="Kavagutti S V."/>
        </authorList>
    </citation>
    <scope>NUCLEOTIDE SEQUENCE</scope>
</reference>
<proteinExistence type="predicted"/>
<protein>
    <submittedName>
        <fullName evidence="6">Unannotated protein</fullName>
    </submittedName>
</protein>
<name>A0A6J7FN30_9ZZZZ</name>
<evidence type="ECO:0000313" key="5">
    <source>
        <dbReference type="EMBL" id="CAB4847112.1"/>
    </source>
</evidence>